<dbReference type="InterPro" id="IPR011042">
    <property type="entry name" value="6-blade_b-propeller_TolB-like"/>
</dbReference>
<dbReference type="AlphaFoldDB" id="A0A8S4MLU8"/>
<organism evidence="3 4">
    <name type="scientific">Branchiostoma lanceolatum</name>
    <name type="common">Common lancelet</name>
    <name type="synonym">Amphioxus lanceolatum</name>
    <dbReference type="NCBI Taxonomy" id="7740"/>
    <lineage>
        <taxon>Eukaryota</taxon>
        <taxon>Metazoa</taxon>
        <taxon>Chordata</taxon>
        <taxon>Cephalochordata</taxon>
        <taxon>Leptocardii</taxon>
        <taxon>Amphioxiformes</taxon>
        <taxon>Branchiostomatidae</taxon>
        <taxon>Branchiostoma</taxon>
    </lineage>
</organism>
<dbReference type="SMART" id="SM00135">
    <property type="entry name" value="LY"/>
    <property type="match status" value="1"/>
</dbReference>
<dbReference type="EMBL" id="CAKMNS010000101">
    <property type="protein sequence ID" value="CAH1276896.1"/>
    <property type="molecule type" value="Genomic_DNA"/>
</dbReference>
<proteinExistence type="predicted"/>
<dbReference type="PROSITE" id="PS51120">
    <property type="entry name" value="LDLRB"/>
    <property type="match status" value="1"/>
</dbReference>
<feature type="region of interest" description="Disordered" evidence="2">
    <location>
        <begin position="71"/>
        <end position="133"/>
    </location>
</feature>
<reference evidence="3" key="1">
    <citation type="submission" date="2022-01" db="EMBL/GenBank/DDBJ databases">
        <authorList>
            <person name="Braso-Vives M."/>
        </authorList>
    </citation>
    <scope>NUCLEOTIDE SEQUENCE</scope>
</reference>
<keyword evidence="4" id="KW-1185">Reference proteome</keyword>
<name>A0A8S4MLU8_BRALA</name>
<evidence type="ECO:0000256" key="2">
    <source>
        <dbReference type="SAM" id="MobiDB-lite"/>
    </source>
</evidence>
<comment type="caution">
    <text evidence="3">The sequence shown here is derived from an EMBL/GenBank/DDBJ whole genome shotgun (WGS) entry which is preliminary data.</text>
</comment>
<accession>A0A8S4MLU8</accession>
<evidence type="ECO:0000256" key="1">
    <source>
        <dbReference type="PROSITE-ProRule" id="PRU00461"/>
    </source>
</evidence>
<dbReference type="Proteomes" id="UP000838412">
    <property type="component" value="Unassembled WGS sequence"/>
</dbReference>
<evidence type="ECO:0000313" key="4">
    <source>
        <dbReference type="Proteomes" id="UP000838412"/>
    </source>
</evidence>
<dbReference type="SUPFAM" id="SSF63825">
    <property type="entry name" value="YWTD domain"/>
    <property type="match status" value="1"/>
</dbReference>
<gene>
    <name evidence="3" type="primary">Hypp9420</name>
    <name evidence="3" type="ORF">BLAG_LOCUS25833</name>
</gene>
<dbReference type="InterPro" id="IPR000033">
    <property type="entry name" value="LDLR_classB_rpt"/>
</dbReference>
<sequence length="226" mass="25581">MCKNCRRYVITPLLIFSKGSVQAKYAAEFTVEDSPDDSFIQQAAKKNLQAAISSGTFDSTLNVDSDSLQPITLTEEEEDTEVESNRQRDIFDDDSDVSSQNNTNGKKDGKDKDDEEDEGSMLSQDEESVSEAESVPRVIQRNLGSYTIGEQFLFVVEKDKVILQVDVTSGSAVRLPLGDEEHPTRVTYDPFTDYVYWSDSRDNVIKRARRNGRRREIIINRVYGEL</sequence>
<feature type="compositionally biased region" description="Acidic residues" evidence="2">
    <location>
        <begin position="113"/>
        <end position="130"/>
    </location>
</feature>
<protein>
    <submittedName>
        <fullName evidence="3">Hypp9420 protein</fullName>
    </submittedName>
</protein>
<dbReference type="Gene3D" id="2.120.10.30">
    <property type="entry name" value="TolB, C-terminal domain"/>
    <property type="match status" value="1"/>
</dbReference>
<feature type="repeat" description="LDL-receptor class B" evidence="1">
    <location>
        <begin position="193"/>
        <end position="226"/>
    </location>
</feature>
<evidence type="ECO:0000313" key="3">
    <source>
        <dbReference type="EMBL" id="CAH1276896.1"/>
    </source>
</evidence>